<evidence type="ECO:0000313" key="1">
    <source>
        <dbReference type="EMBL" id="UVC19303.1"/>
    </source>
</evidence>
<name>A0ABY5R7J6_9HYPH</name>
<reference evidence="1" key="1">
    <citation type="submission" date="2020-09" db="EMBL/GenBank/DDBJ databases">
        <title>Rhizobia associated with sainfoin plants.</title>
        <authorList>
            <person name="Asharfi S."/>
            <person name="Kuzmanovic N."/>
            <person name="Bunk B."/>
            <person name="Sproeer C."/>
            <person name="Becker M."/>
            <person name="Thuenen T."/>
        </authorList>
    </citation>
    <scope>NUCLEOTIDE SEQUENCE</scope>
    <source>
        <strain evidence="1">OM4</strain>
        <plasmid evidence="1">pOM4</plasmid>
    </source>
</reference>
<evidence type="ECO:0008006" key="3">
    <source>
        <dbReference type="Google" id="ProtNLM"/>
    </source>
</evidence>
<organism evidence="1 2">
    <name type="scientific">Mesorhizobium onobrychidis</name>
    <dbReference type="NCBI Taxonomy" id="2775404"/>
    <lineage>
        <taxon>Bacteria</taxon>
        <taxon>Pseudomonadati</taxon>
        <taxon>Pseudomonadota</taxon>
        <taxon>Alphaproteobacteria</taxon>
        <taxon>Hyphomicrobiales</taxon>
        <taxon>Phyllobacteriaceae</taxon>
        <taxon>Mesorhizobium</taxon>
    </lineage>
</organism>
<protein>
    <recommendedName>
        <fullName evidence="3">HAD family hydrolase</fullName>
    </recommendedName>
</protein>
<keyword evidence="1" id="KW-0614">Plasmid</keyword>
<geneLocation type="plasmid" evidence="1 2">
    <name>pOM4</name>
</geneLocation>
<accession>A0ABY5R7J6</accession>
<dbReference type="Gene3D" id="3.40.190.80">
    <property type="match status" value="1"/>
</dbReference>
<proteinExistence type="predicted"/>
<dbReference type="SUPFAM" id="SSF56655">
    <property type="entry name" value="Carbohydrate phosphatase"/>
    <property type="match status" value="1"/>
</dbReference>
<evidence type="ECO:0000313" key="2">
    <source>
        <dbReference type="Proteomes" id="UP001058098"/>
    </source>
</evidence>
<dbReference type="EMBL" id="CP062230">
    <property type="protein sequence ID" value="UVC19303.1"/>
    <property type="molecule type" value="Genomic_DNA"/>
</dbReference>
<sequence length="67" mass="7310">MGETDGYVAVGDSTWDVMAGLPILANLGISHTIDWDQTELQEKLRFACGSDEFLERVRPLLETVGAA</sequence>
<gene>
    <name evidence="1" type="ORF">IHQ72_35955</name>
</gene>
<keyword evidence="2" id="KW-1185">Reference proteome</keyword>
<dbReference type="Proteomes" id="UP001058098">
    <property type="component" value="Plasmid pOM4"/>
</dbReference>